<protein>
    <submittedName>
        <fullName evidence="1">DNA-directed RNA polymerase III subunit RPC5</fullName>
    </submittedName>
</protein>
<sequence length="623" mass="70851">MRNNDNDPIVRTIPVRFHVDYQKSLHVLQFPLASLGRREIPPSRATLYAKHHKLELHFPMVARYSELEEEPFEIRREQCLTGIPFGGVNRLCYSVGYFKRKTLHVTNLGNIIMMRPKPSPFEAKKQNQSQEGASSLLLSDAARESAVGGAKTASSASKVEFVRVRFARLKRKTAKVRTIFDTDSSSDDELYPMEKKWNLKIDYTNGKHLSTCLCNSGRQNKRSPAEYAAVASRCHIARSIGKSMHGKFKEKVFQAEKHILNLLKASMRSSALFEEQMLNILRVDKILRFEEIRSFIPQYIDDFVVLKALEEVGVLVRGLWVKKSEYVFTGDDKTWQGWSTTRAQLINARDFILYGYMKKPILSLREVDSSYMPLDVWRSLFVSISTMVRNKGWKLMTEPDDTFAQRFPTIASRQQRIWDSRTPHFAKCFSNVTEEGRILKAGDQVSYLSSADNTDEENARRDRCEKMDQSNPTLAHSAAPIGGSPHGISSNGVISACFKAQPLLTISMLREAVNSSMKSGNVQAEMTNYDIEQCAVALGAVQLQSKEKEGGEKMFAATKFGSWPHVRLLIVEMLRDKGKFTFTVFKKACTAKFAGNMPEDAELRELVQEYCCLRRGTYYVKEV</sequence>
<keyword evidence="1" id="KW-0804">Transcription</keyword>
<keyword evidence="2" id="KW-1185">Reference proteome</keyword>
<dbReference type="GO" id="GO:0042797">
    <property type="term" value="P:tRNA transcription by RNA polymerase III"/>
    <property type="evidence" value="ECO:0007669"/>
    <property type="project" value="TreeGrafter"/>
</dbReference>
<dbReference type="Pfam" id="PF04801">
    <property type="entry name" value="RPC5"/>
    <property type="match status" value="1"/>
</dbReference>
<evidence type="ECO:0000313" key="2">
    <source>
        <dbReference type="Proteomes" id="UP000030665"/>
    </source>
</evidence>
<dbReference type="Proteomes" id="UP000030665">
    <property type="component" value="Unassembled WGS sequence"/>
</dbReference>
<accession>A0A077Z0F8</accession>
<dbReference type="InterPro" id="IPR006886">
    <property type="entry name" value="RNA_pol_III_Rpc5"/>
</dbReference>
<gene>
    <name evidence="1" type="ORF">TTRE_0000180101</name>
</gene>
<reference evidence="1" key="1">
    <citation type="submission" date="2014-01" db="EMBL/GenBank/DDBJ databases">
        <authorList>
            <person name="Aslett M."/>
        </authorList>
    </citation>
    <scope>NUCLEOTIDE SEQUENCE</scope>
</reference>
<proteinExistence type="predicted"/>
<dbReference type="EMBL" id="HG805858">
    <property type="protein sequence ID" value="CDW53536.1"/>
    <property type="molecule type" value="Genomic_DNA"/>
</dbReference>
<evidence type="ECO:0000313" key="1">
    <source>
        <dbReference type="EMBL" id="CDW53536.1"/>
    </source>
</evidence>
<dbReference type="AlphaFoldDB" id="A0A077Z0F8"/>
<name>A0A077Z0F8_TRITR</name>
<dbReference type="OrthoDB" id="340681at2759"/>
<dbReference type="PANTHER" id="PTHR12069:SF0">
    <property type="entry name" value="DNA-DIRECTED RNA POLYMERASE III SUBUNIT RPC5"/>
    <property type="match status" value="1"/>
</dbReference>
<keyword evidence="1" id="KW-0240">DNA-directed RNA polymerase</keyword>
<dbReference type="STRING" id="36087.A0A077Z0F8"/>
<dbReference type="GO" id="GO:0005666">
    <property type="term" value="C:RNA polymerase III complex"/>
    <property type="evidence" value="ECO:0007669"/>
    <property type="project" value="TreeGrafter"/>
</dbReference>
<organism evidence="1 2">
    <name type="scientific">Trichuris trichiura</name>
    <name type="common">Whipworm</name>
    <name type="synonym">Trichocephalus trichiurus</name>
    <dbReference type="NCBI Taxonomy" id="36087"/>
    <lineage>
        <taxon>Eukaryota</taxon>
        <taxon>Metazoa</taxon>
        <taxon>Ecdysozoa</taxon>
        <taxon>Nematoda</taxon>
        <taxon>Enoplea</taxon>
        <taxon>Dorylaimia</taxon>
        <taxon>Trichinellida</taxon>
        <taxon>Trichuridae</taxon>
        <taxon>Trichuris</taxon>
    </lineage>
</organism>
<dbReference type="PANTHER" id="PTHR12069">
    <property type="entry name" value="DNA-DIRECTED RNA POLYMERASES III 80 KDA POLYPEPTIDE RNA POLYMERASE III SUBUNIT 5"/>
    <property type="match status" value="1"/>
</dbReference>
<reference evidence="1" key="2">
    <citation type="submission" date="2014-03" db="EMBL/GenBank/DDBJ databases">
        <title>The whipworm genome and dual-species transcriptomics of an intimate host-pathogen interaction.</title>
        <authorList>
            <person name="Foth B.J."/>
            <person name="Tsai I.J."/>
            <person name="Reid A.J."/>
            <person name="Bancroft A.J."/>
            <person name="Nichol S."/>
            <person name="Tracey A."/>
            <person name="Holroyd N."/>
            <person name="Cotton J.A."/>
            <person name="Stanley E.J."/>
            <person name="Zarowiecki M."/>
            <person name="Liu J.Z."/>
            <person name="Huckvale T."/>
            <person name="Cooper P.J."/>
            <person name="Grencis R.K."/>
            <person name="Berriman M."/>
        </authorList>
    </citation>
    <scope>NUCLEOTIDE SEQUENCE [LARGE SCALE GENOMIC DNA]</scope>
</reference>